<dbReference type="GO" id="GO:0046872">
    <property type="term" value="F:metal ion binding"/>
    <property type="evidence" value="ECO:0007669"/>
    <property type="project" value="UniProtKB-KW"/>
</dbReference>
<proteinExistence type="predicted"/>
<gene>
    <name evidence="4" type="ORF">SAMN04488502_108110</name>
</gene>
<dbReference type="Gene3D" id="3.40.50.1000">
    <property type="entry name" value="HAD superfamily/HAD-like"/>
    <property type="match status" value="1"/>
</dbReference>
<sequence length="232" mass="26616">MKTILAFDLDDTLYDELTYVDSGFAAVARFLEQEKLAGFAETYAFMQTRLAGGRGRIFDDLLLHFGSYSRRNVRRCLTAYRLHKPAIQLYPEAVACLARFKAYPLYIVTDGNKVVQYNKIIALGLPALVDRYLITHRFGVHHAKPSPYCFTRICAWEKVEPAQVVYVADNPRKDFIGIKPLGFRTIRVLTGQHRSVEIPEEYQAEQQIVSLNALDDALASLFRRREPHLCKR</sequence>
<evidence type="ECO:0000256" key="2">
    <source>
        <dbReference type="ARBA" id="ARBA00022801"/>
    </source>
</evidence>
<dbReference type="InterPro" id="IPR051400">
    <property type="entry name" value="HAD-like_hydrolase"/>
</dbReference>
<dbReference type="SFLD" id="SFLDS00003">
    <property type="entry name" value="Haloacid_Dehalogenase"/>
    <property type="match status" value="1"/>
</dbReference>
<dbReference type="SUPFAM" id="SSF56784">
    <property type="entry name" value="HAD-like"/>
    <property type="match status" value="1"/>
</dbReference>
<dbReference type="RefSeq" id="WP_092074330.1">
    <property type="nucleotide sequence ID" value="NZ_FNHB01000008.1"/>
</dbReference>
<name>A0A1G9WXD7_9FIRM</name>
<evidence type="ECO:0000256" key="1">
    <source>
        <dbReference type="ARBA" id="ARBA00022723"/>
    </source>
</evidence>
<evidence type="ECO:0000313" key="5">
    <source>
        <dbReference type="Proteomes" id="UP000214880"/>
    </source>
</evidence>
<dbReference type="PANTHER" id="PTHR46470:SF2">
    <property type="entry name" value="GLYCERALDEHYDE 3-PHOSPHATE PHOSPHATASE"/>
    <property type="match status" value="1"/>
</dbReference>
<dbReference type="InterPro" id="IPR036412">
    <property type="entry name" value="HAD-like_sf"/>
</dbReference>
<keyword evidence="2 4" id="KW-0378">Hydrolase</keyword>
<keyword evidence="5" id="KW-1185">Reference proteome</keyword>
<dbReference type="STRING" id="146817.SAMN04488502_108110"/>
<dbReference type="Gene3D" id="1.10.150.520">
    <property type="match status" value="1"/>
</dbReference>
<protein>
    <submittedName>
        <fullName evidence="4">Putative hydrolase of the HAD superfamily</fullName>
    </submittedName>
</protein>
<dbReference type="Proteomes" id="UP000214880">
    <property type="component" value="Unassembled WGS sequence"/>
</dbReference>
<dbReference type="InterPro" id="IPR023214">
    <property type="entry name" value="HAD_sf"/>
</dbReference>
<reference evidence="4 5" key="1">
    <citation type="submission" date="2016-10" db="EMBL/GenBank/DDBJ databases">
        <authorList>
            <person name="de Groot N.N."/>
        </authorList>
    </citation>
    <scope>NUCLEOTIDE SEQUENCE [LARGE SCALE GENOMIC DNA]</scope>
    <source>
        <strain evidence="4 5">DSM 1736</strain>
    </source>
</reference>
<dbReference type="PANTHER" id="PTHR46470">
    <property type="entry name" value="N-ACYLNEURAMINATE-9-PHOSPHATASE"/>
    <property type="match status" value="1"/>
</dbReference>
<keyword evidence="1" id="KW-0479">Metal-binding</keyword>
<dbReference type="EMBL" id="FNHB01000008">
    <property type="protein sequence ID" value="SDM88826.1"/>
    <property type="molecule type" value="Genomic_DNA"/>
</dbReference>
<evidence type="ECO:0000256" key="3">
    <source>
        <dbReference type="ARBA" id="ARBA00022842"/>
    </source>
</evidence>
<accession>A0A1G9WXD7</accession>
<organism evidence="4 5">
    <name type="scientific">Dendrosporobacter quercicolus</name>
    <dbReference type="NCBI Taxonomy" id="146817"/>
    <lineage>
        <taxon>Bacteria</taxon>
        <taxon>Bacillati</taxon>
        <taxon>Bacillota</taxon>
        <taxon>Negativicutes</taxon>
        <taxon>Selenomonadales</taxon>
        <taxon>Sporomusaceae</taxon>
        <taxon>Dendrosporobacter</taxon>
    </lineage>
</organism>
<dbReference type="Pfam" id="PF00702">
    <property type="entry name" value="Hydrolase"/>
    <property type="match status" value="1"/>
</dbReference>
<keyword evidence="3" id="KW-0460">Magnesium</keyword>
<dbReference type="SFLD" id="SFLDG01129">
    <property type="entry name" value="C1.5:_HAD__Beta-PGM__Phosphata"/>
    <property type="match status" value="1"/>
</dbReference>
<dbReference type="OrthoDB" id="9809962at2"/>
<evidence type="ECO:0000313" key="4">
    <source>
        <dbReference type="EMBL" id="SDM88826.1"/>
    </source>
</evidence>
<dbReference type="GO" id="GO:0016791">
    <property type="term" value="F:phosphatase activity"/>
    <property type="evidence" value="ECO:0007669"/>
    <property type="project" value="TreeGrafter"/>
</dbReference>
<dbReference type="AlphaFoldDB" id="A0A1G9WXD7"/>